<evidence type="ECO:0000256" key="3">
    <source>
        <dbReference type="ARBA" id="ARBA00022553"/>
    </source>
</evidence>
<dbReference type="EMBL" id="CAJPVJ010008735">
    <property type="protein sequence ID" value="CAG2172110.1"/>
    <property type="molecule type" value="Genomic_DNA"/>
</dbReference>
<evidence type="ECO:0000259" key="13">
    <source>
        <dbReference type="PROSITE" id="PS52019"/>
    </source>
</evidence>
<dbReference type="SMART" id="SM00829">
    <property type="entry name" value="PKS_ER"/>
    <property type="match status" value="1"/>
</dbReference>
<evidence type="ECO:0000256" key="7">
    <source>
        <dbReference type="ARBA" id="ARBA00023002"/>
    </source>
</evidence>
<dbReference type="Gene3D" id="3.40.50.720">
    <property type="entry name" value="NAD(P)-binding Rossmann-like Domain"/>
    <property type="match status" value="1"/>
</dbReference>
<dbReference type="Gene3D" id="3.30.70.3290">
    <property type="match status" value="1"/>
</dbReference>
<keyword evidence="2" id="KW-0444">Lipid biosynthesis</keyword>
<evidence type="ECO:0000256" key="11">
    <source>
        <dbReference type="PROSITE-ProRule" id="PRU01363"/>
    </source>
</evidence>
<dbReference type="SUPFAM" id="SSF52151">
    <property type="entry name" value="FabD/lysophospholipase-like"/>
    <property type="match status" value="1"/>
</dbReference>
<keyword evidence="3" id="KW-0597">Phosphoprotein</keyword>
<dbReference type="Gene3D" id="3.40.366.10">
    <property type="entry name" value="Malonyl-Coenzyme A Acyl Carrier Protein, domain 2"/>
    <property type="match status" value="1"/>
</dbReference>
<accession>A0A7R9M7J1</accession>
<dbReference type="InterPro" id="IPR014043">
    <property type="entry name" value="Acyl_transferase_dom"/>
</dbReference>
<sequence>MSNMTNKFCATTAIEIALCDVIQALGIIPDGIMGHSFGEIAAAYADGCLNTREAIMMTYYRGVVTESDKRIPKGLMAVVGLSWNEAKKLCPKGASPVCNNGNDTVVVSGLYNETKQMVEDLTKKGIFVRELQSHDIPYHSEYLITCAQRLTDELKKYVPNPKPRSKKWISTSVIESEPKEELRYASAEYFVNNLISPVYFYNKFKHLPSDALILEIGPHGLFSKVFKHLPSDALILEIGPHGLFSKVVKETLESGTYVSLIKKDANDTNLDMFLGSIAKLYELGLNPVIENLYPKVEWPVPRNTQSISSLLKWNHNDGYYVKKYPDFHFRSSAADLNEVIYMTRALKSFLPEHVIDGNILYPATGYLMLAWKRMAASYGRIWNQIPVVFEDVQFRRAIFLDSEETRIKVKYQEHSGEFAIYESGHMSCVGKIRTTDEYCLSIQNLLFDNNKDFEVELSGDDIYKDLKILGYDYGPKFRKLKTIRSKDFKTLHGEVEWDGNWITFMDSLLQTMALGLPFKKMMVPVMIKSLRCDPKVLYEAVKENRVTEQKELDVITDENYDELMSKKDKLSDEKEVNLLFDNNKDFEVELSGDDIYKDLKILGYDYGPKFRKLKTIRSKDFKTLHGEVEWDGNWITFMDSLLQTMALGQPFKKMMVPVMIKSLRCDPKVLYEAVKENKVTEQKELDVITDENYDELMSKEDKLSNEKEVVDLMDTQNIEYIEEMFSNQFHNYKSILPFHVDMNSRMIVTKGIELEDLMALPMPRKTNLQDMKLESYQFIANEDNNAIEESAKTTVSEYIKVCTTFMHKIKQMIDCKDHKTDLDDDLLKQYMANIKDEQILLKLLNELYKELTDENQNIVESEKFVNTIVTKPEFDMSLDVINEVSKNEHLIRSLLDIVSENNVPKKEIKVLEINLTNGLMAREVDFHLASAAIYPIDVNYTIAVKSTNGLPEIYRNKSFKMIEWNPKESQSDFPPDYVTPTDLIILKDSHELWSLDLENHLQSMVDIILNKGFLLTVFRHKFTEPELTLNSMNGKLENSNLEKRIIEYIMTAEKFGFVIIAKKCDTIGSTSLLFRKVLYEPTVPHSDHIVEIKSDCKLWFDKLKKKLAENAAEDKRVETIWLMANDSQSNGIVGLINCLRLEPGGDKIRCIFDCNHLIDKIDFNVKPFSDILSMDLAINVIRNGKLGSYRHLTLPQNYDKIKSNEYYLNTGQKQDLSSLQWFDLNKMLTEKTEGYDLDNKKVNYVKCKIYSSGINFRDVMTATGRITSGPLSLFTDCLIGFEFAGRRIDTGERVCGFDVSRCFATSINAIERMTSTIPDNWSMDDVVTILSTYSTVWYGLLERASLRPNEKVLIHSGAGGVGQAAINVCKFYNCDIFVTVGTEDKKQFLITEYNIPENRIFSSRDIQFKYKIKSITDGRGVDVVLNSLTGDKLEASYDCVADCGRFVEIGKYDLQMNKQLGMFAFLRDISFIGVSVDRKLFITEGYIDKWWKWMHENSNNGMIKPINKTVFKAEEAEKAIRYMTTGKHMGKIIIKIRDEESDRKVAKTNFNSSSVLTSTVKTYFDSNKSYIITGGLGGFGLELTHWMISLGARKFVLTSRNGIKSDYQKFIFKRIESLSERFKMFGTKIIVWSKPTDTMKGSKDLIAEANSLAPIGGIFHLSVVLNDCLFGNHNINQYKETIDSKIKAFENLDKITRELSINLDYFVVFSSVSCGKGNAGQSNYGFANSVCERICESRRRDGLHGLAIQWGPIGDVGVLADSDVMSPLAGIVKQRINSCLDILDKLLQTQHSVVSCIVST</sequence>
<dbReference type="InterPro" id="IPR029063">
    <property type="entry name" value="SAM-dependent_MTases_sf"/>
</dbReference>
<evidence type="ECO:0000256" key="8">
    <source>
        <dbReference type="ARBA" id="ARBA00023098"/>
    </source>
</evidence>
<dbReference type="InterPro" id="IPR049900">
    <property type="entry name" value="PKS_mFAS_DH"/>
</dbReference>
<dbReference type="InterPro" id="IPR016036">
    <property type="entry name" value="Malonyl_transacylase_ACP-bd"/>
</dbReference>
<keyword evidence="5" id="KW-0276">Fatty acid metabolism</keyword>
<dbReference type="Proteomes" id="UP000728032">
    <property type="component" value="Unassembled WGS sequence"/>
</dbReference>
<feature type="domain" description="PKS/mFAS DH" evidence="13">
    <location>
        <begin position="317"/>
        <end position="594"/>
    </location>
</feature>
<dbReference type="GO" id="GO:0016491">
    <property type="term" value="F:oxidoreductase activity"/>
    <property type="evidence" value="ECO:0007669"/>
    <property type="project" value="UniProtKB-KW"/>
</dbReference>
<keyword evidence="8" id="KW-0443">Lipid metabolism</keyword>
<keyword evidence="6" id="KW-0521">NADP</keyword>
<dbReference type="SMART" id="SM00827">
    <property type="entry name" value="PKS_AT"/>
    <property type="match status" value="1"/>
</dbReference>
<evidence type="ECO:0000256" key="5">
    <source>
        <dbReference type="ARBA" id="ARBA00022832"/>
    </source>
</evidence>
<keyword evidence="15" id="KW-1185">Reference proteome</keyword>
<dbReference type="InterPro" id="IPR020843">
    <property type="entry name" value="ER"/>
</dbReference>
<dbReference type="GO" id="GO:0004312">
    <property type="term" value="F:fatty acid synthase activity"/>
    <property type="evidence" value="ECO:0007669"/>
    <property type="project" value="TreeGrafter"/>
</dbReference>
<evidence type="ECO:0000256" key="6">
    <source>
        <dbReference type="ARBA" id="ARBA00022857"/>
    </source>
</evidence>
<dbReference type="InterPro" id="IPR013968">
    <property type="entry name" value="PKS_KR"/>
</dbReference>
<feature type="active site" description="Proton donor; for dehydratase activity" evidence="11">
    <location>
        <position position="506"/>
    </location>
</feature>
<feature type="non-terminal residue" evidence="14">
    <location>
        <position position="1"/>
    </location>
</feature>
<dbReference type="SUPFAM" id="SSF55048">
    <property type="entry name" value="Probable ACP-binding domain of malonyl-CoA ACP transacylase"/>
    <property type="match status" value="1"/>
</dbReference>
<dbReference type="UniPathway" id="UPA00094"/>
<keyword evidence="10" id="KW-0511">Multifunctional enzyme</keyword>
<dbReference type="InterPro" id="IPR011032">
    <property type="entry name" value="GroES-like_sf"/>
</dbReference>
<keyword evidence="12" id="KW-0175">Coiled coil</keyword>
<protein>
    <recommendedName>
        <fullName evidence="13">PKS/mFAS DH domain-containing protein</fullName>
    </recommendedName>
</protein>
<dbReference type="PANTHER" id="PTHR43775">
    <property type="entry name" value="FATTY ACID SYNTHASE"/>
    <property type="match status" value="1"/>
</dbReference>
<dbReference type="Gene3D" id="3.40.50.150">
    <property type="entry name" value="Vaccinia Virus protein VP39"/>
    <property type="match status" value="1"/>
</dbReference>
<dbReference type="GO" id="GO:0006633">
    <property type="term" value="P:fatty acid biosynthetic process"/>
    <property type="evidence" value="ECO:0007669"/>
    <property type="project" value="UniProtKB-UniPathway"/>
</dbReference>
<dbReference type="InterPro" id="IPR049391">
    <property type="entry name" value="FAS_pseudo-KR"/>
</dbReference>
<keyword evidence="4" id="KW-0808">Transferase</keyword>
<reference evidence="14" key="1">
    <citation type="submission" date="2020-11" db="EMBL/GenBank/DDBJ databases">
        <authorList>
            <person name="Tran Van P."/>
        </authorList>
    </citation>
    <scope>NUCLEOTIDE SEQUENCE</scope>
</reference>
<dbReference type="Pfam" id="PF13602">
    <property type="entry name" value="ADH_zinc_N_2"/>
    <property type="match status" value="1"/>
</dbReference>
<name>A0A7R9M7J1_9ACAR</name>
<dbReference type="InterPro" id="IPR036291">
    <property type="entry name" value="NAD(P)-bd_dom_sf"/>
</dbReference>
<feature type="region of interest" description="C-terminal hotdog fold" evidence="11">
    <location>
        <begin position="454"/>
        <end position="594"/>
    </location>
</feature>
<dbReference type="InterPro" id="IPR001227">
    <property type="entry name" value="Ac_transferase_dom_sf"/>
</dbReference>
<dbReference type="InterPro" id="IPR057326">
    <property type="entry name" value="KR_dom"/>
</dbReference>
<dbReference type="FunFam" id="3.40.50.720:FF:000209">
    <property type="entry name" value="Polyketide synthase Pks12"/>
    <property type="match status" value="1"/>
</dbReference>
<evidence type="ECO:0000256" key="12">
    <source>
        <dbReference type="SAM" id="Coils"/>
    </source>
</evidence>
<dbReference type="InterPro" id="IPR016035">
    <property type="entry name" value="Acyl_Trfase/lysoPLipase"/>
</dbReference>
<organism evidence="14">
    <name type="scientific">Oppiella nova</name>
    <dbReference type="NCBI Taxonomy" id="334625"/>
    <lineage>
        <taxon>Eukaryota</taxon>
        <taxon>Metazoa</taxon>
        <taxon>Ecdysozoa</taxon>
        <taxon>Arthropoda</taxon>
        <taxon>Chelicerata</taxon>
        <taxon>Arachnida</taxon>
        <taxon>Acari</taxon>
        <taxon>Acariformes</taxon>
        <taxon>Sarcoptiformes</taxon>
        <taxon>Oribatida</taxon>
        <taxon>Brachypylina</taxon>
        <taxon>Oppioidea</taxon>
        <taxon>Oppiidae</taxon>
        <taxon>Oppiella</taxon>
    </lineage>
</organism>
<dbReference type="CDD" id="cd05195">
    <property type="entry name" value="enoyl_red"/>
    <property type="match status" value="1"/>
</dbReference>
<evidence type="ECO:0000256" key="10">
    <source>
        <dbReference type="ARBA" id="ARBA00023268"/>
    </source>
</evidence>
<evidence type="ECO:0000256" key="1">
    <source>
        <dbReference type="ARBA" id="ARBA00022450"/>
    </source>
</evidence>
<keyword evidence="1" id="KW-0596">Phosphopantetheine</keyword>
<dbReference type="Pfam" id="PF00698">
    <property type="entry name" value="Acyl_transf_1"/>
    <property type="match status" value="1"/>
</dbReference>
<evidence type="ECO:0000256" key="2">
    <source>
        <dbReference type="ARBA" id="ARBA00022516"/>
    </source>
</evidence>
<evidence type="ECO:0000313" key="15">
    <source>
        <dbReference type="Proteomes" id="UP000728032"/>
    </source>
</evidence>
<proteinExistence type="predicted"/>
<keyword evidence="7" id="KW-0560">Oxidoreductase</keyword>
<dbReference type="OrthoDB" id="3509362at2759"/>
<dbReference type="Pfam" id="PF08659">
    <property type="entry name" value="KR"/>
    <property type="match status" value="1"/>
</dbReference>
<feature type="active site" description="Proton acceptor; for dehydratase activity" evidence="11">
    <location>
        <position position="353"/>
    </location>
</feature>
<feature type="region of interest" description="N-terminal hotdog fold" evidence="11">
    <location>
        <begin position="317"/>
        <end position="439"/>
    </location>
</feature>
<dbReference type="SUPFAM" id="SSF51735">
    <property type="entry name" value="NAD(P)-binding Rossmann-fold domains"/>
    <property type="match status" value="2"/>
</dbReference>
<dbReference type="Gene3D" id="3.10.129.110">
    <property type="entry name" value="Polyketide synthase dehydratase"/>
    <property type="match status" value="2"/>
</dbReference>
<evidence type="ECO:0000256" key="9">
    <source>
        <dbReference type="ARBA" id="ARBA00023160"/>
    </source>
</evidence>
<dbReference type="PANTHER" id="PTHR43775:SF7">
    <property type="entry name" value="FATTY ACID SYNTHASE"/>
    <property type="match status" value="1"/>
</dbReference>
<dbReference type="EMBL" id="OC923560">
    <property type="protein sequence ID" value="CAD7654923.1"/>
    <property type="molecule type" value="Genomic_DNA"/>
</dbReference>
<dbReference type="PROSITE" id="PS52019">
    <property type="entry name" value="PKS_MFAS_DH"/>
    <property type="match status" value="1"/>
</dbReference>
<keyword evidence="9" id="KW-0275">Fatty acid biosynthesis</keyword>
<dbReference type="InterPro" id="IPR042104">
    <property type="entry name" value="PKS_dehydratase_sf"/>
</dbReference>
<dbReference type="Pfam" id="PF21089">
    <property type="entry name" value="PKS_DH_N"/>
    <property type="match status" value="1"/>
</dbReference>
<feature type="coiled-coil region" evidence="12">
    <location>
        <begin position="827"/>
        <end position="861"/>
    </location>
</feature>
<dbReference type="InterPro" id="IPR050091">
    <property type="entry name" value="PKS_NRPS_Biosynth_Enz"/>
</dbReference>
<dbReference type="CDD" id="cd08954">
    <property type="entry name" value="KR_1_FAS_SDR_x"/>
    <property type="match status" value="1"/>
</dbReference>
<evidence type="ECO:0000313" key="14">
    <source>
        <dbReference type="EMBL" id="CAD7654923.1"/>
    </source>
</evidence>
<dbReference type="Gene3D" id="3.90.180.10">
    <property type="entry name" value="Medium-chain alcohol dehydrogenases, catalytic domain"/>
    <property type="match status" value="1"/>
</dbReference>
<dbReference type="Pfam" id="PF21149">
    <property type="entry name" value="FAS_pseudo-KR"/>
    <property type="match status" value="1"/>
</dbReference>
<dbReference type="InterPro" id="IPR049552">
    <property type="entry name" value="PKS_DH_N"/>
</dbReference>
<dbReference type="SMART" id="SM00822">
    <property type="entry name" value="PKS_KR"/>
    <property type="match status" value="1"/>
</dbReference>
<dbReference type="SUPFAM" id="SSF50129">
    <property type="entry name" value="GroES-like"/>
    <property type="match status" value="1"/>
</dbReference>
<evidence type="ECO:0000256" key="4">
    <source>
        <dbReference type="ARBA" id="ARBA00022679"/>
    </source>
</evidence>
<gene>
    <name evidence="14" type="ORF">ONB1V03_LOCUS11568</name>
</gene>